<dbReference type="AlphaFoldDB" id="A0A7R9QD89"/>
<proteinExistence type="predicted"/>
<keyword evidence="2 4" id="KW-0732">Signal</keyword>
<accession>A0A7R9QD89</accession>
<dbReference type="InterPro" id="IPR050541">
    <property type="entry name" value="LRR_TM_domain-containing"/>
</dbReference>
<feature type="chain" id="PRO_5036211791" evidence="4">
    <location>
        <begin position="18"/>
        <end position="347"/>
    </location>
</feature>
<dbReference type="InterPro" id="IPR032675">
    <property type="entry name" value="LRR_dom_sf"/>
</dbReference>
<reference evidence="5" key="1">
    <citation type="submission" date="2020-11" db="EMBL/GenBank/DDBJ databases">
        <authorList>
            <person name="Tran Van P."/>
        </authorList>
    </citation>
    <scope>NUCLEOTIDE SEQUENCE</scope>
</reference>
<dbReference type="PANTHER" id="PTHR24369:SF210">
    <property type="entry name" value="CHAOPTIN-RELATED"/>
    <property type="match status" value="1"/>
</dbReference>
<protein>
    <submittedName>
        <fullName evidence="5">Uncharacterized protein</fullName>
    </submittedName>
</protein>
<dbReference type="PANTHER" id="PTHR24369">
    <property type="entry name" value="ANTIGEN BSP, PUTATIVE-RELATED"/>
    <property type="match status" value="1"/>
</dbReference>
<dbReference type="OrthoDB" id="6494448at2759"/>
<evidence type="ECO:0000313" key="6">
    <source>
        <dbReference type="Proteomes" id="UP000728032"/>
    </source>
</evidence>
<dbReference type="InterPro" id="IPR026906">
    <property type="entry name" value="LRR_5"/>
</dbReference>
<keyword evidence="1" id="KW-0433">Leucine-rich repeat</keyword>
<dbReference type="EMBL" id="OC915653">
    <property type="protein sequence ID" value="CAD7641368.1"/>
    <property type="molecule type" value="Genomic_DNA"/>
</dbReference>
<dbReference type="GO" id="GO:0005886">
    <property type="term" value="C:plasma membrane"/>
    <property type="evidence" value="ECO:0007669"/>
    <property type="project" value="TreeGrafter"/>
</dbReference>
<dbReference type="Proteomes" id="UP000728032">
    <property type="component" value="Unassembled WGS sequence"/>
</dbReference>
<gene>
    <name evidence="5" type="ORF">ONB1V03_LOCUS3064</name>
</gene>
<keyword evidence="6" id="KW-1185">Reference proteome</keyword>
<evidence type="ECO:0000313" key="5">
    <source>
        <dbReference type="EMBL" id="CAD7641368.1"/>
    </source>
</evidence>
<dbReference type="Gene3D" id="3.80.10.10">
    <property type="entry name" value="Ribonuclease Inhibitor"/>
    <property type="match status" value="1"/>
</dbReference>
<organism evidence="5">
    <name type="scientific">Oppiella nova</name>
    <dbReference type="NCBI Taxonomy" id="334625"/>
    <lineage>
        <taxon>Eukaryota</taxon>
        <taxon>Metazoa</taxon>
        <taxon>Ecdysozoa</taxon>
        <taxon>Arthropoda</taxon>
        <taxon>Chelicerata</taxon>
        <taxon>Arachnida</taxon>
        <taxon>Acari</taxon>
        <taxon>Acariformes</taxon>
        <taxon>Sarcoptiformes</taxon>
        <taxon>Oribatida</taxon>
        <taxon>Brachypylina</taxon>
        <taxon>Oppioidea</taxon>
        <taxon>Oppiidae</taxon>
        <taxon>Oppiella</taxon>
    </lineage>
</organism>
<evidence type="ECO:0000256" key="4">
    <source>
        <dbReference type="SAM" id="SignalP"/>
    </source>
</evidence>
<dbReference type="Pfam" id="PF13306">
    <property type="entry name" value="LRR_5"/>
    <property type="match status" value="2"/>
</dbReference>
<evidence type="ECO:0000256" key="1">
    <source>
        <dbReference type="ARBA" id="ARBA00022614"/>
    </source>
</evidence>
<sequence>MKTNIIILLSIVTLVNGCKEYCNDINQDDIAPCSCRDGRVRCVAADEVDLDSVFSYIADGIAYGTREYESFELESSSISTLGTAAFHGLLFKQFIFTSCSKLTCISPAAFMAQTSTTIFTAENTPFSSPVTATCDLFNALSTLTNVNQINIVNHQIPQIPNNAFNDKNGVLKNLRTIDLHGTGSLGTIISVGKNAFSTLENLNMVNLSNQKIVAIEDSAFEFPRANWDRITINLENNKLDGCRFGSHVFPTNKVTKLMLAGNMNLKFLPDGAFHDFFEERGHDRNTCDMSGNLMKIDRRNMWLVDNKVTMKLDQKLLNAWGEDGIPLLKHTHKQMDVDPKPPCTTTR</sequence>
<name>A0A7R9QD89_9ACAR</name>
<feature type="signal peptide" evidence="4">
    <location>
        <begin position="1"/>
        <end position="17"/>
    </location>
</feature>
<evidence type="ECO:0000256" key="3">
    <source>
        <dbReference type="ARBA" id="ARBA00022737"/>
    </source>
</evidence>
<dbReference type="EMBL" id="CAJPVJ010000828">
    <property type="protein sequence ID" value="CAG2163490.1"/>
    <property type="molecule type" value="Genomic_DNA"/>
</dbReference>
<keyword evidence="3" id="KW-0677">Repeat</keyword>
<evidence type="ECO:0000256" key="2">
    <source>
        <dbReference type="ARBA" id="ARBA00022729"/>
    </source>
</evidence>
<dbReference type="SUPFAM" id="SSF52058">
    <property type="entry name" value="L domain-like"/>
    <property type="match status" value="1"/>
</dbReference>